<dbReference type="Gene3D" id="1.25.40.20">
    <property type="entry name" value="Ankyrin repeat-containing domain"/>
    <property type="match status" value="1"/>
</dbReference>
<organism evidence="4 5">
    <name type="scientific">Elysia chlorotica</name>
    <name type="common">Eastern emerald elysia</name>
    <name type="synonym">Sea slug</name>
    <dbReference type="NCBI Taxonomy" id="188477"/>
    <lineage>
        <taxon>Eukaryota</taxon>
        <taxon>Metazoa</taxon>
        <taxon>Spiralia</taxon>
        <taxon>Lophotrochozoa</taxon>
        <taxon>Mollusca</taxon>
        <taxon>Gastropoda</taxon>
        <taxon>Heterobranchia</taxon>
        <taxon>Euthyneura</taxon>
        <taxon>Panpulmonata</taxon>
        <taxon>Sacoglossa</taxon>
        <taxon>Placobranchoidea</taxon>
        <taxon>Plakobranchidae</taxon>
        <taxon>Elysia</taxon>
    </lineage>
</organism>
<evidence type="ECO:0000256" key="3">
    <source>
        <dbReference type="PROSITE-ProRule" id="PRU00023"/>
    </source>
</evidence>
<reference evidence="4 5" key="1">
    <citation type="submission" date="2019-01" db="EMBL/GenBank/DDBJ databases">
        <title>A draft genome assembly of the solar-powered sea slug Elysia chlorotica.</title>
        <authorList>
            <person name="Cai H."/>
            <person name="Li Q."/>
            <person name="Fang X."/>
            <person name="Li J."/>
            <person name="Curtis N.E."/>
            <person name="Altenburger A."/>
            <person name="Shibata T."/>
            <person name="Feng M."/>
            <person name="Maeda T."/>
            <person name="Schwartz J.A."/>
            <person name="Shigenobu S."/>
            <person name="Lundholm N."/>
            <person name="Nishiyama T."/>
            <person name="Yang H."/>
            <person name="Hasebe M."/>
            <person name="Li S."/>
            <person name="Pierce S.K."/>
            <person name="Wang J."/>
        </authorList>
    </citation>
    <scope>NUCLEOTIDE SEQUENCE [LARGE SCALE GENOMIC DNA]</scope>
    <source>
        <strain evidence="4">EC2010</strain>
        <tissue evidence="4">Whole organism of an adult</tissue>
    </source>
</reference>
<feature type="repeat" description="ANK" evidence="3">
    <location>
        <begin position="215"/>
        <end position="247"/>
    </location>
</feature>
<dbReference type="InterPro" id="IPR002110">
    <property type="entry name" value="Ankyrin_rpt"/>
</dbReference>
<protein>
    <submittedName>
        <fullName evidence="4">Uncharacterized protein</fullName>
    </submittedName>
</protein>
<sequence>MEADLIDSSDEDDIPSFTPTSTSISVVTSFAPFSSNHNPSVMTSTSRLEAASSASSCPLRQVEPPHQETVQFQTPRFDAMNLQPLKITMAFPVTILSSGLYEPLSQSQIKLTIKDPIGTRSLIHGSAYSGTLRAARRQSLSRIGMPCWSAEKKLLAAVRNNDLSTVIRLLDDGINPNVSDSKKRTALHIAASQGLDHIVSCLTARRADPNKIDILGNSPLHLAACRGDTKVVRILIGSGADIYKKDDIGRTPLEIVKSRLNMLRQDRSISADKLIGECQMICDVLRIHSERFPHSESSQVDALCSMMAHVSTREQADECADAMLNQMSNLSLEHLKTCKVLL</sequence>
<proteinExistence type="predicted"/>
<dbReference type="PANTHER" id="PTHR24171">
    <property type="entry name" value="ANKYRIN REPEAT DOMAIN-CONTAINING PROTEIN 39-RELATED"/>
    <property type="match status" value="1"/>
</dbReference>
<evidence type="ECO:0000313" key="4">
    <source>
        <dbReference type="EMBL" id="RUS81775.1"/>
    </source>
</evidence>
<dbReference type="AlphaFoldDB" id="A0A3S1BEG9"/>
<keyword evidence="2 3" id="KW-0040">ANK repeat</keyword>
<dbReference type="OrthoDB" id="6279784at2759"/>
<accession>A0A3S1BEG9</accession>
<dbReference type="SUPFAM" id="SSF48403">
    <property type="entry name" value="Ankyrin repeat"/>
    <property type="match status" value="1"/>
</dbReference>
<dbReference type="STRING" id="188477.A0A3S1BEG9"/>
<dbReference type="InterPro" id="IPR036770">
    <property type="entry name" value="Ankyrin_rpt-contain_sf"/>
</dbReference>
<evidence type="ECO:0000256" key="1">
    <source>
        <dbReference type="ARBA" id="ARBA00022737"/>
    </source>
</evidence>
<name>A0A3S1BEG9_ELYCH</name>
<dbReference type="PROSITE" id="PS50297">
    <property type="entry name" value="ANK_REP_REGION"/>
    <property type="match status" value="1"/>
</dbReference>
<dbReference type="Proteomes" id="UP000271974">
    <property type="component" value="Unassembled WGS sequence"/>
</dbReference>
<evidence type="ECO:0000256" key="2">
    <source>
        <dbReference type="ARBA" id="ARBA00023043"/>
    </source>
</evidence>
<keyword evidence="1" id="KW-0677">Repeat</keyword>
<dbReference type="PROSITE" id="PS50088">
    <property type="entry name" value="ANK_REPEAT"/>
    <property type="match status" value="2"/>
</dbReference>
<evidence type="ECO:0000313" key="5">
    <source>
        <dbReference type="Proteomes" id="UP000271974"/>
    </source>
</evidence>
<feature type="repeat" description="ANK" evidence="3">
    <location>
        <begin position="182"/>
        <end position="214"/>
    </location>
</feature>
<keyword evidence="5" id="KW-1185">Reference proteome</keyword>
<gene>
    <name evidence="4" type="ORF">EGW08_010467</name>
</gene>
<dbReference type="Pfam" id="PF12796">
    <property type="entry name" value="Ank_2"/>
    <property type="match status" value="1"/>
</dbReference>
<dbReference type="EMBL" id="RQTK01000321">
    <property type="protein sequence ID" value="RUS81775.1"/>
    <property type="molecule type" value="Genomic_DNA"/>
</dbReference>
<dbReference type="SMART" id="SM00248">
    <property type="entry name" value="ANK"/>
    <property type="match status" value="3"/>
</dbReference>
<comment type="caution">
    <text evidence="4">The sequence shown here is derived from an EMBL/GenBank/DDBJ whole genome shotgun (WGS) entry which is preliminary data.</text>
</comment>